<dbReference type="Proteomes" id="UP000323067">
    <property type="component" value="Chromosome vii"/>
</dbReference>
<dbReference type="VEuPathDB" id="FungiDB:CCM_00959"/>
<dbReference type="EMBL" id="CP023324">
    <property type="protein sequence ID" value="ATY61362.1"/>
    <property type="molecule type" value="Genomic_DNA"/>
</dbReference>
<dbReference type="VEuPathDB" id="FungiDB:A9K55_008514"/>
<proteinExistence type="predicted"/>
<name>A0A2H4SE19_CORMI</name>
<dbReference type="AlphaFoldDB" id="A0A2H4SE19"/>
<evidence type="ECO:0000313" key="1">
    <source>
        <dbReference type="EMBL" id="ATY61362.1"/>
    </source>
</evidence>
<protein>
    <submittedName>
        <fullName evidence="1">Uncharacterized protein</fullName>
    </submittedName>
</protein>
<dbReference type="OrthoDB" id="2679825at2759"/>
<reference evidence="1 2" key="1">
    <citation type="journal article" date="2017" name="BMC Genomics">
        <title>Chromosome level assembly and secondary metabolite potential of the parasitic fungus Cordyceps militaris.</title>
        <authorList>
            <person name="Kramer G.J."/>
            <person name="Nodwell J.R."/>
        </authorList>
    </citation>
    <scope>NUCLEOTIDE SEQUENCE [LARGE SCALE GENOMIC DNA]</scope>
    <source>
        <strain evidence="1 2">ATCC 34164</strain>
    </source>
</reference>
<accession>A0A2H4SE19</accession>
<evidence type="ECO:0000313" key="2">
    <source>
        <dbReference type="Proteomes" id="UP000323067"/>
    </source>
</evidence>
<gene>
    <name evidence="1" type="ORF">A9K55_008514</name>
</gene>
<sequence>MASNKTRLFVVPNKNRLYVTVYPNEDAPDDKERYMYCSRDGGPNQERESSFSWGFLIGPKHEDTAINPGVRYYIHRVPLGTRERPEGFLWRYAEDTLPSIKCPARMYARLLIAKIEDEDRLERLLRETPRPPRAPDGDRVAAAALHDGYDSRVWVAQVLDRLAAASAGRKRRIVGRGVLDWPRIEQTARRYVAEKMAADRYNEDYLRETEHRLPKPTWDMILGKEIAG</sequence>
<organism evidence="1 2">
    <name type="scientific">Cordyceps militaris</name>
    <name type="common">Caterpillar fungus</name>
    <name type="synonym">Clavaria militaris</name>
    <dbReference type="NCBI Taxonomy" id="73501"/>
    <lineage>
        <taxon>Eukaryota</taxon>
        <taxon>Fungi</taxon>
        <taxon>Dikarya</taxon>
        <taxon>Ascomycota</taxon>
        <taxon>Pezizomycotina</taxon>
        <taxon>Sordariomycetes</taxon>
        <taxon>Hypocreomycetidae</taxon>
        <taxon>Hypocreales</taxon>
        <taxon>Cordycipitaceae</taxon>
        <taxon>Cordyceps</taxon>
    </lineage>
</organism>
<dbReference type="Pfam" id="PF21858">
    <property type="entry name" value="DUF6914"/>
    <property type="match status" value="1"/>
</dbReference>
<dbReference type="InterPro" id="IPR054208">
    <property type="entry name" value="DUF6914"/>
</dbReference>